<reference evidence="2 3" key="1">
    <citation type="submission" date="2019-08" db="EMBL/GenBank/DDBJ databases">
        <authorList>
            <person name="Alioto T."/>
            <person name="Alioto T."/>
            <person name="Gomez Garrido J."/>
        </authorList>
    </citation>
    <scope>NUCLEOTIDE SEQUENCE [LARGE SCALE GENOMIC DNA]</scope>
</reference>
<proteinExistence type="predicted"/>
<name>A0A5E4NFI7_9HEMI</name>
<sequence length="72" mass="8356">MSRRRPTAGDARKRTVKKQWRRPRAGRPRSATAQVKRGLGERPHEYNIMLGNIPWVQPTASRVEADYAHEFT</sequence>
<dbReference type="AlphaFoldDB" id="A0A5E4NFI7"/>
<dbReference type="EMBL" id="CABPRJ010001953">
    <property type="protein sequence ID" value="VVC42433.1"/>
    <property type="molecule type" value="Genomic_DNA"/>
</dbReference>
<dbReference type="Proteomes" id="UP000325440">
    <property type="component" value="Unassembled WGS sequence"/>
</dbReference>
<gene>
    <name evidence="2" type="ORF">CINCED_3A016682</name>
</gene>
<protein>
    <submittedName>
        <fullName evidence="2">Uncharacterized protein</fullName>
    </submittedName>
</protein>
<feature type="compositionally biased region" description="Basic residues" evidence="1">
    <location>
        <begin position="14"/>
        <end position="27"/>
    </location>
</feature>
<organism evidence="2 3">
    <name type="scientific">Cinara cedri</name>
    <dbReference type="NCBI Taxonomy" id="506608"/>
    <lineage>
        <taxon>Eukaryota</taxon>
        <taxon>Metazoa</taxon>
        <taxon>Ecdysozoa</taxon>
        <taxon>Arthropoda</taxon>
        <taxon>Hexapoda</taxon>
        <taxon>Insecta</taxon>
        <taxon>Pterygota</taxon>
        <taxon>Neoptera</taxon>
        <taxon>Paraneoptera</taxon>
        <taxon>Hemiptera</taxon>
        <taxon>Sternorrhyncha</taxon>
        <taxon>Aphidomorpha</taxon>
        <taxon>Aphidoidea</taxon>
        <taxon>Aphididae</taxon>
        <taxon>Lachninae</taxon>
        <taxon>Cinara</taxon>
    </lineage>
</organism>
<keyword evidence="3" id="KW-1185">Reference proteome</keyword>
<evidence type="ECO:0000256" key="1">
    <source>
        <dbReference type="SAM" id="MobiDB-lite"/>
    </source>
</evidence>
<evidence type="ECO:0000313" key="2">
    <source>
        <dbReference type="EMBL" id="VVC42433.1"/>
    </source>
</evidence>
<accession>A0A5E4NFI7</accession>
<evidence type="ECO:0000313" key="3">
    <source>
        <dbReference type="Proteomes" id="UP000325440"/>
    </source>
</evidence>
<feature type="region of interest" description="Disordered" evidence="1">
    <location>
        <begin position="1"/>
        <end position="41"/>
    </location>
</feature>